<dbReference type="EMBL" id="MLAK01000046">
    <property type="protein sequence ID" value="OHT17050.1"/>
    <property type="molecule type" value="Genomic_DNA"/>
</dbReference>
<feature type="coiled-coil region" evidence="1">
    <location>
        <begin position="1386"/>
        <end position="1413"/>
    </location>
</feature>
<evidence type="ECO:0000313" key="4">
    <source>
        <dbReference type="Proteomes" id="UP000179807"/>
    </source>
</evidence>
<feature type="compositionally biased region" description="Basic and acidic residues" evidence="2">
    <location>
        <begin position="683"/>
        <end position="714"/>
    </location>
</feature>
<dbReference type="VEuPathDB" id="TrichDB:TRFO_12767"/>
<protein>
    <submittedName>
        <fullName evidence="3">Uncharacterized protein</fullName>
    </submittedName>
</protein>
<evidence type="ECO:0000256" key="2">
    <source>
        <dbReference type="SAM" id="MobiDB-lite"/>
    </source>
</evidence>
<evidence type="ECO:0000256" key="1">
    <source>
        <dbReference type="SAM" id="Coils"/>
    </source>
</evidence>
<accession>A0A1J4L0V7</accession>
<keyword evidence="1" id="KW-0175">Coiled coil</keyword>
<dbReference type="RefSeq" id="XP_068370186.1">
    <property type="nucleotide sequence ID" value="XM_068496837.1"/>
</dbReference>
<feature type="compositionally biased region" description="Acidic residues" evidence="2">
    <location>
        <begin position="720"/>
        <end position="739"/>
    </location>
</feature>
<feature type="coiled-coil region" evidence="1">
    <location>
        <begin position="1447"/>
        <end position="1531"/>
    </location>
</feature>
<feature type="coiled-coil region" evidence="1">
    <location>
        <begin position="1319"/>
        <end position="1362"/>
    </location>
</feature>
<organism evidence="3 4">
    <name type="scientific">Tritrichomonas foetus</name>
    <dbReference type="NCBI Taxonomy" id="1144522"/>
    <lineage>
        <taxon>Eukaryota</taxon>
        <taxon>Metamonada</taxon>
        <taxon>Parabasalia</taxon>
        <taxon>Tritrichomonadida</taxon>
        <taxon>Tritrichomonadidae</taxon>
        <taxon>Tritrichomonas</taxon>
    </lineage>
</organism>
<feature type="compositionally biased region" description="Basic and acidic residues" evidence="2">
    <location>
        <begin position="769"/>
        <end position="778"/>
    </location>
</feature>
<feature type="compositionally biased region" description="Basic and acidic residues" evidence="2">
    <location>
        <begin position="740"/>
        <end position="753"/>
    </location>
</feature>
<feature type="compositionally biased region" description="Basic and acidic residues" evidence="2">
    <location>
        <begin position="624"/>
        <end position="646"/>
    </location>
</feature>
<dbReference type="Proteomes" id="UP000179807">
    <property type="component" value="Unassembled WGS sequence"/>
</dbReference>
<reference evidence="3" key="1">
    <citation type="submission" date="2016-10" db="EMBL/GenBank/DDBJ databases">
        <authorList>
            <person name="Benchimol M."/>
            <person name="Almeida L.G."/>
            <person name="Vasconcelos A.T."/>
            <person name="Perreira-Neves A."/>
            <person name="Rosa I.A."/>
            <person name="Tasca T."/>
            <person name="Bogo M.R."/>
            <person name="de Souza W."/>
        </authorList>
    </citation>
    <scope>NUCLEOTIDE SEQUENCE [LARGE SCALE GENOMIC DNA]</scope>
    <source>
        <strain evidence="3">K</strain>
    </source>
</reference>
<feature type="region of interest" description="Disordered" evidence="2">
    <location>
        <begin position="588"/>
        <end position="781"/>
    </location>
</feature>
<name>A0A1J4L0V7_9EUKA</name>
<dbReference type="PANTHER" id="PTHR48147">
    <property type="entry name" value="PROTEIN CBG23787"/>
    <property type="match status" value="1"/>
</dbReference>
<comment type="caution">
    <text evidence="3">The sequence shown here is derived from an EMBL/GenBank/DDBJ whole genome shotgun (WGS) entry which is preliminary data.</text>
</comment>
<proteinExistence type="predicted"/>
<keyword evidence="4" id="KW-1185">Reference proteome</keyword>
<dbReference type="GeneID" id="94831541"/>
<gene>
    <name evidence="3" type="ORF">TRFO_12767</name>
</gene>
<evidence type="ECO:0000313" key="3">
    <source>
        <dbReference type="EMBL" id="OHT17050.1"/>
    </source>
</evidence>
<feature type="compositionally biased region" description="Basic and acidic residues" evidence="2">
    <location>
        <begin position="663"/>
        <end position="675"/>
    </location>
</feature>
<sequence>MSLTVILSRENRMDDLYSFLIHITSPSSHDQYNLDSFKSSQKQINQRIISLNSNLNEVGYAFNQMNAQLQSMYLSNPEFSKADIQSSLQIINQIFDSYKPLLLVAKNKPPPEPENQCELNKLYWQFINSTVKCLKNMVLPKSFYLQIYATLTPLLCIYLKKSRNNLSEISQSDFKVLIQQYEESADAVLHFLSETRFEIYVEKLINQFMSFEKIPESEKLYFKLVESLDVIKSMLIPKPQKSETYKSAIVYLADFRHNLTLYFENTTVREVALIFSTVSQMEGILRSFKLAFLSKEALKAMYKIVVNHDVSLSSSVSQPISRKFCENLQTLYIQEITALHKHNLIDDIFISTVKEILKFNPENNIDKNHLDNGGNSIDYRNFIKSIPDYFETSVIDDMQRSFSDLDISITKLQNFNDCLQMYTEFSRESDDFHKGGALHHNLMKNLILSESEVVFDVCVEGLADSDSKYENQEIEIIDNLISILGDFSFKDNKPTNNLFKYLHHILQVIRLAFTSLKDPSEKQQIKDFLCQNLPSLDLIETSLDLKPQIEKLVYLINKFTEIQKINENELIDLNEDENQNKKENLSITQTNSEHENQSNNDNNENHSDEETVSNFENQGQVENENEKVNEQGKESNNEKVSEKESESDVENALSGKEEEESEKDNKPEKASRKESEIEEESDKDQASEINQKDNKSDAESKSETENKSDKENKSAKGSSSEDENDEEEEEEEEKAEENEDNKINVENESKESEENQENEDNLSDQNGNQEKHINYSEKSEDENLEIQMKEPIKNYKNSLKHKKIMKRFILPDLILKQIDSISPYRDFPSRYSKFIELIGGSSDKSLKLKDFDNDLYNISLALFSLFNFDNVSFECNAEFFMKWLYIDLSIISNPDDYLYDNIIPSFGEIIPYCNFSWILPSTVFTFSISRNIGNQPSSLKDSSSTENNQAVTELIESLRSFVLTSLQNLEFDDSKFQILTKNVLEKTKKLTSLHYYRRLNNQITYIQSNIKLFLQINKLCSLLKKKYPDQTFDYKPLAFYNFVISIFKSLSSISNAQCLSNEYKEKLFDILERFHSVNECEKPPFFSSNYHILLEIVFPMIHEVKQLINSFDILPLVDVAYKYVYSTLEFHDTSNTSLTPEALTATLHLDLQAESLIHHSAIFQRNFAVSSILYTLFIIKDQPKQLREIYNLFRETAVSSFVNYNLHAIIAFVQHVFVQRFGIDSLYMTNNIEMLNNGIINHMMPNGEIMNENIGINNVLQIDPKVSQISEIIQPTIGCFFDLRPYIQHVSKELGDESNEIQELSMSLLQEVKNIILPYLEANNEIQELRKEDQQLIEKLRKEEELKRAESLEAEKSFMKTRNHCHDIRMKIENAVLNGRIMKIDIEQKRKHLVELKSQIEEKSREVAIKNEKTPPEMKQRQKQQFMNTIQALRELVGPPKNDPSQVNKLTQKLKELNEKNEVLKNKIREIESKHSTTQEDEIDLILMNENNIYYNDDKKNDAELENEVLKQQIEETSASINRIKKQLKKKGNNQFDENDTSLLKFLSSSRPASFTDCTVDFTAFQEVKNQTMERIEHLMEVKSQLIHELNLLDA</sequence>